<accession>Q8THS1</accession>
<dbReference type="HOGENOM" id="CLU_2230350_0_0_2"/>
<evidence type="ECO:0000313" key="2">
    <source>
        <dbReference type="Proteomes" id="UP000002487"/>
    </source>
</evidence>
<dbReference type="InParanoid" id="Q8THS1"/>
<organism evidence="1 2">
    <name type="scientific">Methanosarcina acetivorans (strain ATCC 35395 / DSM 2834 / JCM 12185 / C2A)</name>
    <dbReference type="NCBI Taxonomy" id="188937"/>
    <lineage>
        <taxon>Archaea</taxon>
        <taxon>Methanobacteriati</taxon>
        <taxon>Methanobacteriota</taxon>
        <taxon>Stenosarchaea group</taxon>
        <taxon>Methanomicrobia</taxon>
        <taxon>Methanosarcinales</taxon>
        <taxon>Methanosarcinaceae</taxon>
        <taxon>Methanosarcina</taxon>
    </lineage>
</organism>
<keyword evidence="2" id="KW-1185">Reference proteome</keyword>
<dbReference type="EMBL" id="AE010299">
    <property type="protein sequence ID" value="AAM07782.1"/>
    <property type="molecule type" value="Genomic_DNA"/>
</dbReference>
<gene>
    <name evidence="1" type="ordered locus">MA_4441</name>
</gene>
<dbReference type="AlphaFoldDB" id="Q8THS1"/>
<dbReference type="KEGG" id="mac:MA_4441"/>
<protein>
    <submittedName>
        <fullName evidence="1">Uncharacterized protein</fullName>
    </submittedName>
</protein>
<dbReference type="Proteomes" id="UP000002487">
    <property type="component" value="Chromosome"/>
</dbReference>
<evidence type="ECO:0000313" key="1">
    <source>
        <dbReference type="EMBL" id="AAM07782.1"/>
    </source>
</evidence>
<dbReference type="EnsemblBacteria" id="AAM07782">
    <property type="protein sequence ID" value="AAM07782"/>
    <property type="gene ID" value="MA_4441"/>
</dbReference>
<name>Q8THS1_METAC</name>
<reference evidence="1 2" key="1">
    <citation type="journal article" date="2002" name="Genome Res.">
        <title>The genome of Methanosarcina acetivorans reveals extensive metabolic and physiological diversity.</title>
        <authorList>
            <person name="Galagan J.E."/>
            <person name="Nusbaum C."/>
            <person name="Roy A."/>
            <person name="Endrizzi M.G."/>
            <person name="Macdonald P."/>
            <person name="FitzHugh W."/>
            <person name="Calvo S."/>
            <person name="Engels R."/>
            <person name="Smirnov S."/>
            <person name="Atnoor D."/>
            <person name="Brown A."/>
            <person name="Allen N."/>
            <person name="Naylor J."/>
            <person name="Stange-Thomann N."/>
            <person name="DeArellano K."/>
            <person name="Johnson R."/>
            <person name="Linton L."/>
            <person name="McEwan P."/>
            <person name="McKernan K."/>
            <person name="Talamas J."/>
            <person name="Tirrell A."/>
            <person name="Ye W."/>
            <person name="Zimmer A."/>
            <person name="Barber R.D."/>
            <person name="Cann I."/>
            <person name="Graham D.E."/>
            <person name="Grahame D.A."/>
            <person name="Guss A."/>
            <person name="Hedderich R."/>
            <person name="Ingram-Smith C."/>
            <person name="Kuettner C.H."/>
            <person name="Krzycki J.A."/>
            <person name="Leigh J.A."/>
            <person name="Li W."/>
            <person name="Liu J."/>
            <person name="Mukhopadhyay B."/>
            <person name="Reeve J.N."/>
            <person name="Smith K."/>
            <person name="Springer T.A."/>
            <person name="Umayam L.A."/>
            <person name="White O."/>
            <person name="White R.H."/>
            <person name="de Macario E.C."/>
            <person name="Ferry J.G."/>
            <person name="Jarrell K.F."/>
            <person name="Jing H."/>
            <person name="Macario A.J.L."/>
            <person name="Paulsen I."/>
            <person name="Pritchett M."/>
            <person name="Sowers K.R."/>
            <person name="Swanson R.V."/>
            <person name="Zinder S.H."/>
            <person name="Lander E."/>
            <person name="Metcalf W.W."/>
            <person name="Birren B."/>
        </authorList>
    </citation>
    <scope>NUCLEOTIDE SEQUENCE [LARGE SCALE GENOMIC DNA]</scope>
    <source>
        <strain evidence="2">ATCC 35395 / DSM 2834 / JCM 12185 / C2A</strain>
    </source>
</reference>
<proteinExistence type="predicted"/>
<sequence length="105" mass="12096">MEFCSICWKFGKRSLFFNWFVTQKLFQILAVPINVLGYESSSIGLKNQLKRFYQSSHLGISYNNLLLISLYNNTFVIYSPKKISICFVSGKSTPLFSGKTIVFMN</sequence>